<evidence type="ECO:0000256" key="1">
    <source>
        <dbReference type="ARBA" id="ARBA00004496"/>
    </source>
</evidence>
<dbReference type="GO" id="GO:0006420">
    <property type="term" value="P:arginyl-tRNA aminoacylation"/>
    <property type="evidence" value="ECO:0007669"/>
    <property type="project" value="InterPro"/>
</dbReference>
<evidence type="ECO:0000313" key="12">
    <source>
        <dbReference type="EMBL" id="OOP55687.1"/>
    </source>
</evidence>
<evidence type="ECO:0000256" key="9">
    <source>
        <dbReference type="ARBA" id="ARBA00047937"/>
    </source>
</evidence>
<dbReference type="GO" id="GO:0006426">
    <property type="term" value="P:glycyl-tRNA aminoacylation"/>
    <property type="evidence" value="ECO:0007669"/>
    <property type="project" value="UniProtKB-UniRule"/>
</dbReference>
<dbReference type="SUPFAM" id="SSF109604">
    <property type="entry name" value="HD-domain/PDEase-like"/>
    <property type="match status" value="1"/>
</dbReference>
<dbReference type="HAMAP" id="MF_00255">
    <property type="entry name" value="Gly_tRNA_synth_beta"/>
    <property type="match status" value="1"/>
</dbReference>
<name>A0A1V4ARE5_9BACT</name>
<dbReference type="PANTHER" id="PTHR30075:SF2">
    <property type="entry name" value="GLYCINE--TRNA LIGASE, CHLOROPLASTIC_MITOCHONDRIAL 2"/>
    <property type="match status" value="1"/>
</dbReference>
<comment type="catalytic activity">
    <reaction evidence="9 10">
        <text>tRNA(Gly) + glycine + ATP = glycyl-tRNA(Gly) + AMP + diphosphate</text>
        <dbReference type="Rhea" id="RHEA:16013"/>
        <dbReference type="Rhea" id="RHEA-COMP:9664"/>
        <dbReference type="Rhea" id="RHEA-COMP:9683"/>
        <dbReference type="ChEBI" id="CHEBI:30616"/>
        <dbReference type="ChEBI" id="CHEBI:33019"/>
        <dbReference type="ChEBI" id="CHEBI:57305"/>
        <dbReference type="ChEBI" id="CHEBI:78442"/>
        <dbReference type="ChEBI" id="CHEBI:78522"/>
        <dbReference type="ChEBI" id="CHEBI:456215"/>
        <dbReference type="EC" id="6.1.1.14"/>
    </reaction>
</comment>
<dbReference type="Pfam" id="PF05746">
    <property type="entry name" value="DALR_1"/>
    <property type="match status" value="1"/>
</dbReference>
<dbReference type="InterPro" id="IPR015944">
    <property type="entry name" value="Gly-tRNA-synth_bsu"/>
</dbReference>
<keyword evidence="7 10" id="KW-0648">Protein biosynthesis</keyword>
<evidence type="ECO:0000259" key="11">
    <source>
        <dbReference type="Pfam" id="PF05746"/>
    </source>
</evidence>
<dbReference type="NCBIfam" id="TIGR00211">
    <property type="entry name" value="glyS"/>
    <property type="match status" value="1"/>
</dbReference>
<reference evidence="12 13" key="1">
    <citation type="journal article" date="2017" name="Water Res.">
        <title>Discovery and metagenomic analysis of an anammox bacterial enrichment related to Candidatus "Brocadia caroliniensis" in a full-scale glycerol-fed nitritation-denitritation separate centrate treatment process.</title>
        <authorList>
            <person name="Park H."/>
            <person name="Brotto A.C."/>
            <person name="van Loosdrecht M.C."/>
            <person name="Chandran K."/>
        </authorList>
    </citation>
    <scope>NUCLEOTIDE SEQUENCE [LARGE SCALE GENOMIC DNA]</scope>
    <source>
        <strain evidence="12">26THWARD</strain>
    </source>
</reference>
<dbReference type="Pfam" id="PF02092">
    <property type="entry name" value="tRNA_synt_2f"/>
    <property type="match status" value="1"/>
</dbReference>
<evidence type="ECO:0000256" key="8">
    <source>
        <dbReference type="ARBA" id="ARBA00023146"/>
    </source>
</evidence>
<evidence type="ECO:0000256" key="6">
    <source>
        <dbReference type="ARBA" id="ARBA00022840"/>
    </source>
</evidence>
<dbReference type="AlphaFoldDB" id="A0A1V4ARE5"/>
<evidence type="ECO:0000256" key="7">
    <source>
        <dbReference type="ARBA" id="ARBA00022917"/>
    </source>
</evidence>
<comment type="subcellular location">
    <subcellularLocation>
        <location evidence="1 10">Cytoplasm</location>
    </subcellularLocation>
</comment>
<evidence type="ECO:0000256" key="10">
    <source>
        <dbReference type="HAMAP-Rule" id="MF_00255"/>
    </source>
</evidence>
<dbReference type="InterPro" id="IPR008909">
    <property type="entry name" value="DALR_anticod-bd"/>
</dbReference>
<sequence>MTDLLFEIGTEEIPAGYIAPALKQMEILFAERAKKYRLELHALSSTGTPRRLTLFVKGLTHRQESVTEEIPGPAASIAFDKEGNPTKAGLGFARSQGVVVTDLCIKKTQKGEYCFAIKKIEGQETLDLLPEILAEIIKNIPFPKSMKWKGNTLFFARPIRSLLAVFGDRVVPLEMNGIKAGKFTFGHPFLSGKRVEVSHADWGMYKQLLHQEKVVVDMNERRDTLRTKITQLMTPYGAAIDDEELLDEVTNLVEYPHAIECSFDEEFLDTPGAVTETAMKEHQRYFPIKKRDGKLSNKFIAVLNRDENNARTAVQGNERVLKARLSDARFFWKEDRKIPLEKRVDDLKNLAFLEKLGNYRDRTDRIVLLAEYLSHRLIALNQLPIEADALAKRTALLCKADLLTQMVGEFPSLQGIMGREYATWDGEEPAIALAIAEHYMPRFATDTIPTSKIGAVVGLADKFDTICSCFAVHLIPTGSQDPYSLRRHAYGIIRIIEECGFTLEIQEVLSKAFSLLPVFQKKPGHTQDQTGQNKQDKQVQDIKDFFRDRLFQISVERGHRYDLVNAVLNASTGFHDIHDLFQRLQALSRVSKESWWPDLVTVVERTFNIGKKANSRGSVDERLFTEPEERTLWEIYKGNETALRKQAVEKRYEETCRAYYEAFARPVHSFFEKVYVNVDDEAVRNNRLLLVRTINELYSEKIADLSQMEMSGGKPREGSLVK</sequence>
<evidence type="ECO:0000256" key="5">
    <source>
        <dbReference type="ARBA" id="ARBA00022741"/>
    </source>
</evidence>
<evidence type="ECO:0000256" key="2">
    <source>
        <dbReference type="ARBA" id="ARBA00008226"/>
    </source>
</evidence>
<dbReference type="InterPro" id="IPR006194">
    <property type="entry name" value="Gly-tRNA-synth_heterodimer"/>
</dbReference>
<dbReference type="GO" id="GO:0005829">
    <property type="term" value="C:cytosol"/>
    <property type="evidence" value="ECO:0007669"/>
    <property type="project" value="TreeGrafter"/>
</dbReference>
<keyword evidence="4 10" id="KW-0436">Ligase</keyword>
<keyword evidence="5 10" id="KW-0547">Nucleotide-binding</keyword>
<dbReference type="STRING" id="1004156.AYP45_13690"/>
<dbReference type="Proteomes" id="UP000189681">
    <property type="component" value="Unassembled WGS sequence"/>
</dbReference>
<dbReference type="PRINTS" id="PR01045">
    <property type="entry name" value="TRNASYNTHGB"/>
</dbReference>
<keyword evidence="8 10" id="KW-0030">Aminoacyl-tRNA synthetase</keyword>
<keyword evidence="6 10" id="KW-0067">ATP-binding</keyword>
<dbReference type="PROSITE" id="PS50861">
    <property type="entry name" value="AA_TRNA_LIGASE_II_GLYAB"/>
    <property type="match status" value="1"/>
</dbReference>
<comment type="similarity">
    <text evidence="2 10">Belongs to the class-II aminoacyl-tRNA synthetase family.</text>
</comment>
<comment type="subunit">
    <text evidence="10">Tetramer of two alpha and two beta subunits.</text>
</comment>
<proteinExistence type="inferred from homology"/>
<feature type="domain" description="DALR anticodon binding" evidence="11">
    <location>
        <begin position="605"/>
        <end position="695"/>
    </location>
</feature>
<gene>
    <name evidence="10" type="primary">glyS</name>
    <name evidence="12" type="ORF">AYP45_13690</name>
</gene>
<dbReference type="EC" id="6.1.1.14" evidence="10"/>
<dbReference type="PANTHER" id="PTHR30075">
    <property type="entry name" value="GLYCYL-TRNA SYNTHETASE"/>
    <property type="match status" value="1"/>
</dbReference>
<evidence type="ECO:0000256" key="3">
    <source>
        <dbReference type="ARBA" id="ARBA00022490"/>
    </source>
</evidence>
<dbReference type="GO" id="GO:0004820">
    <property type="term" value="F:glycine-tRNA ligase activity"/>
    <property type="evidence" value="ECO:0007669"/>
    <property type="project" value="UniProtKB-UniRule"/>
</dbReference>
<evidence type="ECO:0000256" key="4">
    <source>
        <dbReference type="ARBA" id="ARBA00022598"/>
    </source>
</evidence>
<evidence type="ECO:0000313" key="13">
    <source>
        <dbReference type="Proteomes" id="UP000189681"/>
    </source>
</evidence>
<dbReference type="GO" id="GO:0005524">
    <property type="term" value="F:ATP binding"/>
    <property type="evidence" value="ECO:0007669"/>
    <property type="project" value="UniProtKB-UniRule"/>
</dbReference>
<accession>A0A1V4ARE5</accession>
<keyword evidence="3 10" id="KW-0963">Cytoplasm</keyword>
<dbReference type="GO" id="GO:0004814">
    <property type="term" value="F:arginine-tRNA ligase activity"/>
    <property type="evidence" value="ECO:0007669"/>
    <property type="project" value="InterPro"/>
</dbReference>
<comment type="caution">
    <text evidence="12">The sequence shown here is derived from an EMBL/GenBank/DDBJ whole genome shotgun (WGS) entry which is preliminary data.</text>
</comment>
<dbReference type="EMBL" id="AYTS01000126">
    <property type="protein sequence ID" value="OOP55687.1"/>
    <property type="molecule type" value="Genomic_DNA"/>
</dbReference>
<protein>
    <recommendedName>
        <fullName evidence="10">Glycine--tRNA ligase beta subunit</fullName>
        <ecNumber evidence="10">6.1.1.14</ecNumber>
    </recommendedName>
    <alternativeName>
        <fullName evidence="10">Glycyl-tRNA synthetase beta subunit</fullName>
        <shortName evidence="10">GlyRS</shortName>
    </alternativeName>
</protein>
<organism evidence="12 13">
    <name type="scientific">Candidatus Brocadia carolinensis</name>
    <dbReference type="NCBI Taxonomy" id="1004156"/>
    <lineage>
        <taxon>Bacteria</taxon>
        <taxon>Pseudomonadati</taxon>
        <taxon>Planctomycetota</taxon>
        <taxon>Candidatus Brocadiia</taxon>
        <taxon>Candidatus Brocadiales</taxon>
        <taxon>Candidatus Brocadiaceae</taxon>
        <taxon>Candidatus Brocadia</taxon>
    </lineage>
</organism>